<gene>
    <name evidence="1" type="ORF">NTG6680_0973</name>
</gene>
<dbReference type="EMBL" id="OU912926">
    <property type="protein sequence ID" value="CAG9932226.1"/>
    <property type="molecule type" value="Genomic_DNA"/>
</dbReference>
<keyword evidence="2" id="KW-1185">Reference proteome</keyword>
<accession>A0ABM8YXH6</accession>
<dbReference type="Proteomes" id="UP000839052">
    <property type="component" value="Chromosome"/>
</dbReference>
<organism evidence="1 2">
    <name type="scientific">Candidatus Nitrotoga arctica</name>
    <dbReference type="NCBI Taxonomy" id="453162"/>
    <lineage>
        <taxon>Bacteria</taxon>
        <taxon>Pseudomonadati</taxon>
        <taxon>Pseudomonadota</taxon>
        <taxon>Betaproteobacteria</taxon>
        <taxon>Nitrosomonadales</taxon>
        <taxon>Gallionellaceae</taxon>
        <taxon>Candidatus Nitrotoga</taxon>
    </lineage>
</organism>
<reference evidence="1 2" key="1">
    <citation type="submission" date="2021-10" db="EMBL/GenBank/DDBJ databases">
        <authorList>
            <person name="Koch H."/>
        </authorList>
    </citation>
    <scope>NUCLEOTIDE SEQUENCE [LARGE SCALE GENOMIC DNA]</scope>
    <source>
        <strain evidence="1">6680</strain>
    </source>
</reference>
<proteinExistence type="predicted"/>
<evidence type="ECO:0000313" key="2">
    <source>
        <dbReference type="Proteomes" id="UP000839052"/>
    </source>
</evidence>
<evidence type="ECO:0000313" key="1">
    <source>
        <dbReference type="EMBL" id="CAG9932226.1"/>
    </source>
</evidence>
<sequence length="59" mass="6645">MADAFSASYKFSKIQVSTHNPPKRGFFVENNGDTHTDVDYSGTLKTILSSFSQPQHPRR</sequence>
<protein>
    <submittedName>
        <fullName evidence="1">Uncharacterized protein</fullName>
    </submittedName>
</protein>
<name>A0ABM8YXH6_9PROT</name>